<dbReference type="Gene3D" id="3.40.50.150">
    <property type="entry name" value="Vaccinia Virus protein VP39"/>
    <property type="match status" value="1"/>
</dbReference>
<dbReference type="GO" id="GO:0008168">
    <property type="term" value="F:methyltransferase activity"/>
    <property type="evidence" value="ECO:0007669"/>
    <property type="project" value="UniProtKB-KW"/>
</dbReference>
<proteinExistence type="inferred from homology"/>
<dbReference type="OrthoDB" id="206748at2759"/>
<dbReference type="Proteomes" id="UP000663877">
    <property type="component" value="Unassembled WGS sequence"/>
</dbReference>
<accession>A0A815I395</accession>
<evidence type="ECO:0000313" key="3">
    <source>
        <dbReference type="EMBL" id="CAF0937166.1"/>
    </source>
</evidence>
<dbReference type="Proteomes" id="UP000663832">
    <property type="component" value="Unassembled WGS sequence"/>
</dbReference>
<comment type="caution">
    <text evidence="4">The sequence shown here is derived from an EMBL/GenBank/DDBJ whole genome shotgun (WGS) entry which is preliminary data.</text>
</comment>
<dbReference type="GO" id="GO:0032259">
    <property type="term" value="P:methylation"/>
    <property type="evidence" value="ECO:0007669"/>
    <property type="project" value="UniProtKB-KW"/>
</dbReference>
<dbReference type="Pfam" id="PF05148">
    <property type="entry name" value="Methyltransf_8"/>
    <property type="match status" value="1"/>
</dbReference>
<gene>
    <name evidence="3" type="ORF">BJG266_LOCUS12433</name>
    <name evidence="4" type="ORF">QVE165_LOCUS34660</name>
</gene>
<dbReference type="InterPro" id="IPR029063">
    <property type="entry name" value="SAM-dependent_MTases_sf"/>
</dbReference>
<dbReference type="InterPro" id="IPR007823">
    <property type="entry name" value="RRP8"/>
</dbReference>
<dbReference type="GO" id="GO:0005730">
    <property type="term" value="C:nucleolus"/>
    <property type="evidence" value="ECO:0007669"/>
    <property type="project" value="UniProtKB-SubCell"/>
</dbReference>
<keyword evidence="2" id="KW-0808">Transferase</keyword>
<keyword evidence="2" id="KW-0698">rRNA processing</keyword>
<dbReference type="GO" id="GO:0006364">
    <property type="term" value="P:rRNA processing"/>
    <property type="evidence" value="ECO:0007669"/>
    <property type="project" value="UniProtKB-UniRule"/>
</dbReference>
<keyword evidence="2" id="KW-0539">Nucleus</keyword>
<comment type="similarity">
    <text evidence="2">Belongs to the methyltransferase superfamily. RRP8 family.</text>
</comment>
<dbReference type="SUPFAM" id="SSF53335">
    <property type="entry name" value="S-adenosyl-L-methionine-dependent methyltransferases"/>
    <property type="match status" value="1"/>
</dbReference>
<organism evidence="4 5">
    <name type="scientific">Adineta steineri</name>
    <dbReference type="NCBI Taxonomy" id="433720"/>
    <lineage>
        <taxon>Eukaryota</taxon>
        <taxon>Metazoa</taxon>
        <taxon>Spiralia</taxon>
        <taxon>Gnathifera</taxon>
        <taxon>Rotifera</taxon>
        <taxon>Eurotatoria</taxon>
        <taxon>Bdelloidea</taxon>
        <taxon>Adinetida</taxon>
        <taxon>Adinetidae</taxon>
        <taxon>Adineta</taxon>
    </lineage>
</organism>
<name>A0A815I395_9BILA</name>
<comment type="function">
    <text evidence="2">Probable methyltransferase required to silence rDNA.</text>
</comment>
<dbReference type="AlphaFoldDB" id="A0A815I395"/>
<dbReference type="EMBL" id="CAJNOM010000328">
    <property type="protein sequence ID" value="CAF1363023.1"/>
    <property type="molecule type" value="Genomic_DNA"/>
</dbReference>
<keyword evidence="2" id="KW-0949">S-adenosyl-L-methionine</keyword>
<evidence type="ECO:0000313" key="5">
    <source>
        <dbReference type="Proteomes" id="UP000663832"/>
    </source>
</evidence>
<evidence type="ECO:0000313" key="4">
    <source>
        <dbReference type="EMBL" id="CAF1363023.1"/>
    </source>
</evidence>
<sequence length="525" mass="59827">MDWTSKKTAWKALQFLLYGNTNEEISSRARATGYYSENNYMILVRLNLNDHVTQLYNKVLELFRRVSTKIKKEFQPFEVIQLIQGSDPIVKQLSSKARRHLRLDDQVSDSDVDVSRLVNLPCFILVNRKLGRGERLPSSCMAFDVRSRYNGDAADMRGFASTFIQDIGRCCGHHKPKALVLVSVFDETQQSGGEVGRLMFEDIEFFRLHGLLTKTQAATTSHPEKNAKSFSKLSSYTIVLDAEPQIGKTGAILSMLDILYSEHASFSKVLSESQVTMTPERTTIITSELKKITTDLCKIVDNPDEMIDTKVDKLKKALQTDNLFEKYHDLISQHEAIKSLSKSIYDRDLYKPMSLVQKARDPDFSIIDCGCGLHGIVRIFRANSSDFDLHVRVLGIDLHKSILELENLQPADPKVTFKAHVEDMASNNVAQLQNASTNVVLYCLSLFENDITRHINWANKQLKISGTLIIADVFRRFPSNFKFLIEKHGFIGQEPYKICDVYEVWSFKKQLDTINDSDTVQLKPY</sequence>
<evidence type="ECO:0000256" key="1">
    <source>
        <dbReference type="ARBA" id="ARBA00020203"/>
    </source>
</evidence>
<keyword evidence="5" id="KW-1185">Reference proteome</keyword>
<comment type="subcellular location">
    <subcellularLocation>
        <location evidence="2">Nucleus</location>
        <location evidence="2">Nucleolus</location>
    </subcellularLocation>
</comment>
<reference evidence="4" key="1">
    <citation type="submission" date="2021-02" db="EMBL/GenBank/DDBJ databases">
        <authorList>
            <person name="Nowell W R."/>
        </authorList>
    </citation>
    <scope>NUCLEOTIDE SEQUENCE</scope>
</reference>
<protein>
    <recommendedName>
        <fullName evidence="1 2">Ribosomal RNA-processing protein 8</fullName>
        <ecNumber evidence="2">2.1.1.-</ecNumber>
    </recommendedName>
</protein>
<dbReference type="EMBL" id="CAJNOI010000048">
    <property type="protein sequence ID" value="CAF0937166.1"/>
    <property type="molecule type" value="Genomic_DNA"/>
</dbReference>
<dbReference type="EC" id="2.1.1.-" evidence="2"/>
<evidence type="ECO:0000256" key="2">
    <source>
        <dbReference type="RuleBase" id="RU365074"/>
    </source>
</evidence>
<keyword evidence="2" id="KW-0489">Methyltransferase</keyword>